<reference evidence="10" key="1">
    <citation type="submission" date="2010-02" db="EMBL/GenBank/DDBJ databases">
        <title>Complete sequence of Desulfurivibrio alkaliphilus AHT2.</title>
        <authorList>
            <consortium name="US DOE Joint Genome Institute"/>
            <person name="Pitluck S."/>
            <person name="Chertkov O."/>
            <person name="Detter J.C."/>
            <person name="Han C."/>
            <person name="Tapia R."/>
            <person name="Larimer F."/>
            <person name="Land M."/>
            <person name="Hauser L."/>
            <person name="Kyrpides N."/>
            <person name="Mikhailova N."/>
            <person name="Sorokin D.Y."/>
            <person name="Muyzer G."/>
            <person name="Woyke T."/>
        </authorList>
    </citation>
    <scope>NUCLEOTIDE SEQUENCE [LARGE SCALE GENOMIC DNA]</scope>
    <source>
        <strain evidence="10">DSM 19089 / UNIQEM U267 / AHT2</strain>
    </source>
</reference>
<dbReference type="PANTHER" id="PTHR42923:SF3">
    <property type="entry name" value="PROTOPORPHYRINOGEN OXIDASE"/>
    <property type="match status" value="1"/>
</dbReference>
<dbReference type="NCBIfam" id="TIGR00562">
    <property type="entry name" value="proto_IX_ox"/>
    <property type="match status" value="1"/>
</dbReference>
<dbReference type="GO" id="GO:0006783">
    <property type="term" value="P:heme biosynthetic process"/>
    <property type="evidence" value="ECO:0007669"/>
    <property type="project" value="UniProtKB-UniRule"/>
</dbReference>
<dbReference type="STRING" id="589865.DaAHT2_0002"/>
<evidence type="ECO:0000256" key="6">
    <source>
        <dbReference type="RuleBase" id="RU364052"/>
    </source>
</evidence>
<protein>
    <recommendedName>
        <fullName evidence="6">Coproporphyrinogen III oxidase</fullName>
        <ecNumber evidence="6">1.3.3.15</ecNumber>
    </recommendedName>
</protein>
<evidence type="ECO:0000256" key="2">
    <source>
        <dbReference type="ARBA" id="ARBA00022630"/>
    </source>
</evidence>
<evidence type="ECO:0000256" key="3">
    <source>
        <dbReference type="ARBA" id="ARBA00022827"/>
    </source>
</evidence>
<comment type="cofactor">
    <cofactor evidence="1 6">
        <name>FAD</name>
        <dbReference type="ChEBI" id="CHEBI:57692"/>
    </cofactor>
</comment>
<dbReference type="HOGENOM" id="CLU_009629_3_0_7"/>
<proteinExistence type="inferred from homology"/>
<comment type="catalytic activity">
    <reaction evidence="6">
        <text>coproporphyrinogen III + 3 O2 = coproporphyrin III + 3 H2O2</text>
        <dbReference type="Rhea" id="RHEA:43436"/>
        <dbReference type="ChEBI" id="CHEBI:15379"/>
        <dbReference type="ChEBI" id="CHEBI:16240"/>
        <dbReference type="ChEBI" id="CHEBI:57309"/>
        <dbReference type="ChEBI" id="CHEBI:131725"/>
        <dbReference type="EC" id="1.3.3.15"/>
    </reaction>
</comment>
<keyword evidence="2 6" id="KW-0285">Flavoprotein</keyword>
<dbReference type="Gene3D" id="1.10.3110.10">
    <property type="entry name" value="protoporphyrinogen ix oxidase, domain 3"/>
    <property type="match status" value="1"/>
</dbReference>
<dbReference type="InterPro" id="IPR004572">
    <property type="entry name" value="Protoporphyrinogen_oxidase"/>
</dbReference>
<evidence type="ECO:0000256" key="1">
    <source>
        <dbReference type="ARBA" id="ARBA00001974"/>
    </source>
</evidence>
<dbReference type="GO" id="GO:0005737">
    <property type="term" value="C:cytoplasm"/>
    <property type="evidence" value="ECO:0007669"/>
    <property type="project" value="UniProtKB-SubCell"/>
</dbReference>
<evidence type="ECO:0000259" key="8">
    <source>
        <dbReference type="Pfam" id="PF01593"/>
    </source>
</evidence>
<keyword evidence="5 6" id="KW-0350">Heme biosynthesis</keyword>
<dbReference type="SUPFAM" id="SSF51905">
    <property type="entry name" value="FAD/NAD(P)-binding domain"/>
    <property type="match status" value="1"/>
</dbReference>
<dbReference type="EC" id="1.3.3.15" evidence="6"/>
<dbReference type="Proteomes" id="UP000001508">
    <property type="component" value="Chromosome"/>
</dbReference>
<dbReference type="InParanoid" id="D6Z562"/>
<organism evidence="9 10">
    <name type="scientific">Desulfurivibrio alkaliphilus (strain DSM 19089 / UNIQEM U267 / AHT2)</name>
    <dbReference type="NCBI Taxonomy" id="589865"/>
    <lineage>
        <taxon>Bacteria</taxon>
        <taxon>Pseudomonadati</taxon>
        <taxon>Thermodesulfobacteriota</taxon>
        <taxon>Desulfobulbia</taxon>
        <taxon>Desulfobulbales</taxon>
        <taxon>Desulfobulbaceae</taxon>
        <taxon>Desulfurivibrio</taxon>
    </lineage>
</organism>
<evidence type="ECO:0000256" key="7">
    <source>
        <dbReference type="SAM" id="MobiDB-lite"/>
    </source>
</evidence>
<dbReference type="PANTHER" id="PTHR42923">
    <property type="entry name" value="PROTOPORPHYRINOGEN OXIDASE"/>
    <property type="match status" value="1"/>
</dbReference>
<dbReference type="GO" id="GO:0004729">
    <property type="term" value="F:oxygen-dependent protoporphyrinogen oxidase activity"/>
    <property type="evidence" value="ECO:0007669"/>
    <property type="project" value="UniProtKB-UniRule"/>
</dbReference>
<feature type="domain" description="Amine oxidase" evidence="8">
    <location>
        <begin position="14"/>
        <end position="448"/>
    </location>
</feature>
<dbReference type="InterPro" id="IPR050464">
    <property type="entry name" value="Zeta_carotene_desat/Oxidored"/>
</dbReference>
<dbReference type="AlphaFoldDB" id="D6Z562"/>
<feature type="region of interest" description="Disordered" evidence="7">
    <location>
        <begin position="191"/>
        <end position="215"/>
    </location>
</feature>
<dbReference type="KEGG" id="dak:DaAHT2_0002"/>
<dbReference type="EMBL" id="CP001940">
    <property type="protein sequence ID" value="ADH84719.1"/>
    <property type="molecule type" value="Genomic_DNA"/>
</dbReference>
<gene>
    <name evidence="9" type="ordered locus">DaAHT2_0002</name>
</gene>
<sequence>MDQQHAVIIVGAGLSGLATAHFLAAAGTPALLLEADGRAGGAIRSFNDEGYRAEWGPHGFLDNNPASRQLLQETGLEQEALKAPLGQNVRYVCHHGRLVALPQSPQALLTTPLLSLAGKLRLALEPFKKTLADGASIGQWAEHRFGREVLPLVDAAVTGTFAGDYQRLSIDAVMPGVRRLEKEHGSLLRGLWRERRQRRSKPPATTGAKSGPAGLPAMTSFPQGMEQLITRLSQQKEIVYQCRVEKIRPLTEGGWEITTNSGPYQAKRLVLALPVNQALELLADFKPPVGSVPEARIVTVALGFSRDEATIPAGFGYLAPERENRFTLGALFSSHMFPERAPAGHVLLEALVGGRRHPERLELDDAAMIANIYQDLRQLLPLKAPPAFARVLRGAGGIPQLEQDHPRLLAWREKLATRHPSLQLTGFGWDGIGMNDMMKAAQKAAELITRGRQEEEQAAVRPVYF</sequence>
<evidence type="ECO:0000313" key="10">
    <source>
        <dbReference type="Proteomes" id="UP000001508"/>
    </source>
</evidence>
<dbReference type="InterPro" id="IPR002937">
    <property type="entry name" value="Amino_oxidase"/>
</dbReference>
<comment type="function">
    <text evidence="6">Involved in coproporphyrin-dependent heme b biosynthesis. Catalyzes the oxidation of coproporphyrinogen III to coproporphyrin III.</text>
</comment>
<keyword evidence="6" id="KW-0963">Cytoplasm</keyword>
<evidence type="ECO:0000256" key="5">
    <source>
        <dbReference type="ARBA" id="ARBA00023133"/>
    </source>
</evidence>
<dbReference type="eggNOG" id="COG1232">
    <property type="taxonomic scope" value="Bacteria"/>
</dbReference>
<dbReference type="SUPFAM" id="SSF54373">
    <property type="entry name" value="FAD-linked reductases, C-terminal domain"/>
    <property type="match status" value="1"/>
</dbReference>
<dbReference type="RefSeq" id="WP_013162250.1">
    <property type="nucleotide sequence ID" value="NC_014216.1"/>
</dbReference>
<dbReference type="OrthoDB" id="20837at2"/>
<comment type="pathway">
    <text evidence="6">Porphyrin-containing compound metabolism; protoheme biosynthesis.</text>
</comment>
<comment type="subcellular location">
    <subcellularLocation>
        <location evidence="6">Cytoplasm</location>
    </subcellularLocation>
</comment>
<dbReference type="InterPro" id="IPR036188">
    <property type="entry name" value="FAD/NAD-bd_sf"/>
</dbReference>
<keyword evidence="10" id="KW-1185">Reference proteome</keyword>
<keyword evidence="3 6" id="KW-0274">FAD</keyword>
<name>D6Z562_DESAT</name>
<dbReference type="Gene3D" id="3.90.660.20">
    <property type="entry name" value="Protoporphyrinogen oxidase, mitochondrial, domain 2"/>
    <property type="match status" value="1"/>
</dbReference>
<dbReference type="Gene3D" id="3.50.50.60">
    <property type="entry name" value="FAD/NAD(P)-binding domain"/>
    <property type="match status" value="1"/>
</dbReference>
<evidence type="ECO:0000313" key="9">
    <source>
        <dbReference type="EMBL" id="ADH84719.1"/>
    </source>
</evidence>
<comment type="similarity">
    <text evidence="6">Belongs to the protoporphyrinogen/coproporphyrinogen oxidase family. Coproporphyrinogen III oxidase subfamily.</text>
</comment>
<keyword evidence="4 6" id="KW-0560">Oxidoreductase</keyword>
<evidence type="ECO:0000256" key="4">
    <source>
        <dbReference type="ARBA" id="ARBA00023002"/>
    </source>
</evidence>
<accession>D6Z562</accession>
<dbReference type="Pfam" id="PF01593">
    <property type="entry name" value="Amino_oxidase"/>
    <property type="match status" value="1"/>
</dbReference>